<dbReference type="GO" id="GO:0017061">
    <property type="term" value="F:S-methyl-5-thioadenosine phosphorylase activity"/>
    <property type="evidence" value="ECO:0007669"/>
    <property type="project" value="UniProtKB-EC"/>
</dbReference>
<proteinExistence type="inferred from homology"/>
<dbReference type="AlphaFoldDB" id="A0A1F5YSY6"/>
<name>A0A1F5YSY6_9BACT</name>
<dbReference type="Pfam" id="PF02578">
    <property type="entry name" value="Cu-oxidase_4"/>
    <property type="match status" value="1"/>
</dbReference>
<dbReference type="InterPro" id="IPR038371">
    <property type="entry name" value="Cu_polyphenol_OxRdtase_sf"/>
</dbReference>
<sequence length="216" mass="24822">MVQSKILKKQKSVKHFFLNRYEGKTGQFRKLIEMSFSCQQVHNNKIAFIGKKTYYSGVDGLITDKKAILTLRTADCLPIFIYCEDKGVIAALHAGWKGLMKGIIIESFKKLSLFRIKYNTVKVAIGPHIGVCCYEVGKDLIDKFSKKLAYGDFFYKEKEDKYYLDLSKVAISQLAEIGITKSKIDDVNICTSCSKSFFSYRRDHKNERNYSLLMIN</sequence>
<dbReference type="GO" id="GO:0005507">
    <property type="term" value="F:copper ion binding"/>
    <property type="evidence" value="ECO:0007669"/>
    <property type="project" value="TreeGrafter"/>
</dbReference>
<reference evidence="11 12" key="1">
    <citation type="journal article" date="2016" name="Nat. Commun.">
        <title>Thousands of microbial genomes shed light on interconnected biogeochemical processes in an aquifer system.</title>
        <authorList>
            <person name="Anantharaman K."/>
            <person name="Brown C.T."/>
            <person name="Hug L.A."/>
            <person name="Sharon I."/>
            <person name="Castelle C.J."/>
            <person name="Probst A.J."/>
            <person name="Thomas B.C."/>
            <person name="Singh A."/>
            <person name="Wilkins M.J."/>
            <person name="Karaoz U."/>
            <person name="Brodie E.L."/>
            <person name="Williams K.H."/>
            <person name="Hubbard S.S."/>
            <person name="Banfield J.F."/>
        </authorList>
    </citation>
    <scope>NUCLEOTIDE SEQUENCE [LARGE SCALE GENOMIC DNA]</scope>
</reference>
<evidence type="ECO:0000256" key="8">
    <source>
        <dbReference type="ARBA" id="ARBA00048968"/>
    </source>
</evidence>
<gene>
    <name evidence="11" type="ORF">A2W14_03785</name>
</gene>
<dbReference type="Gene3D" id="3.60.140.10">
    <property type="entry name" value="CNF1/YfiH-like putative cysteine hydrolases"/>
    <property type="match status" value="1"/>
</dbReference>
<dbReference type="NCBIfam" id="TIGR00726">
    <property type="entry name" value="peptidoglycan editing factor PgeF"/>
    <property type="match status" value="1"/>
</dbReference>
<comment type="similarity">
    <text evidence="2 10">Belongs to the purine nucleoside phosphorylase YfiH/LACC1 family.</text>
</comment>
<evidence type="ECO:0000256" key="4">
    <source>
        <dbReference type="ARBA" id="ARBA00022723"/>
    </source>
</evidence>
<evidence type="ECO:0000313" key="11">
    <source>
        <dbReference type="EMBL" id="OGG03310.1"/>
    </source>
</evidence>
<dbReference type="InterPro" id="IPR011324">
    <property type="entry name" value="Cytotoxic_necrot_fac-like_cat"/>
</dbReference>
<keyword evidence="3" id="KW-0808">Transferase</keyword>
<dbReference type="STRING" id="1798371.A2W14_03785"/>
<dbReference type="GO" id="GO:0016787">
    <property type="term" value="F:hydrolase activity"/>
    <property type="evidence" value="ECO:0007669"/>
    <property type="project" value="UniProtKB-KW"/>
</dbReference>
<comment type="catalytic activity">
    <reaction evidence="7">
        <text>adenosine + H2O + H(+) = inosine + NH4(+)</text>
        <dbReference type="Rhea" id="RHEA:24408"/>
        <dbReference type="ChEBI" id="CHEBI:15377"/>
        <dbReference type="ChEBI" id="CHEBI:15378"/>
        <dbReference type="ChEBI" id="CHEBI:16335"/>
        <dbReference type="ChEBI" id="CHEBI:17596"/>
        <dbReference type="ChEBI" id="CHEBI:28938"/>
        <dbReference type="EC" id="3.5.4.4"/>
    </reaction>
    <physiologicalReaction direction="left-to-right" evidence="7">
        <dbReference type="Rhea" id="RHEA:24409"/>
    </physiologicalReaction>
</comment>
<dbReference type="EMBL" id="MFJA01000032">
    <property type="protein sequence ID" value="OGG03310.1"/>
    <property type="molecule type" value="Genomic_DNA"/>
</dbReference>
<evidence type="ECO:0000256" key="3">
    <source>
        <dbReference type="ARBA" id="ARBA00022679"/>
    </source>
</evidence>
<dbReference type="InterPro" id="IPR003730">
    <property type="entry name" value="Cu_polyphenol_OxRdtase"/>
</dbReference>
<evidence type="ECO:0000256" key="7">
    <source>
        <dbReference type="ARBA" id="ARBA00047989"/>
    </source>
</evidence>
<dbReference type="Proteomes" id="UP000176665">
    <property type="component" value="Unassembled WGS sequence"/>
</dbReference>
<dbReference type="PANTHER" id="PTHR30616">
    <property type="entry name" value="UNCHARACTERIZED PROTEIN YFIH"/>
    <property type="match status" value="1"/>
</dbReference>
<evidence type="ECO:0000256" key="2">
    <source>
        <dbReference type="ARBA" id="ARBA00007353"/>
    </source>
</evidence>
<comment type="catalytic activity">
    <reaction evidence="8">
        <text>adenosine + phosphate = alpha-D-ribose 1-phosphate + adenine</text>
        <dbReference type="Rhea" id="RHEA:27642"/>
        <dbReference type="ChEBI" id="CHEBI:16335"/>
        <dbReference type="ChEBI" id="CHEBI:16708"/>
        <dbReference type="ChEBI" id="CHEBI:43474"/>
        <dbReference type="ChEBI" id="CHEBI:57720"/>
        <dbReference type="EC" id="2.4.2.1"/>
    </reaction>
    <physiologicalReaction direction="left-to-right" evidence="8">
        <dbReference type="Rhea" id="RHEA:27643"/>
    </physiologicalReaction>
</comment>
<dbReference type="PANTHER" id="PTHR30616:SF2">
    <property type="entry name" value="PURINE NUCLEOSIDE PHOSPHORYLASE LACC1"/>
    <property type="match status" value="1"/>
</dbReference>
<comment type="caution">
    <text evidence="11">The sequence shown here is derived from an EMBL/GenBank/DDBJ whole genome shotgun (WGS) entry which is preliminary data.</text>
</comment>
<accession>A0A1F5YSY6</accession>
<evidence type="ECO:0000256" key="1">
    <source>
        <dbReference type="ARBA" id="ARBA00000553"/>
    </source>
</evidence>
<evidence type="ECO:0000256" key="5">
    <source>
        <dbReference type="ARBA" id="ARBA00022801"/>
    </source>
</evidence>
<evidence type="ECO:0000256" key="10">
    <source>
        <dbReference type="RuleBase" id="RU361274"/>
    </source>
</evidence>
<evidence type="ECO:0000313" key="12">
    <source>
        <dbReference type="Proteomes" id="UP000176665"/>
    </source>
</evidence>
<comment type="catalytic activity">
    <reaction evidence="1">
        <text>inosine + phosphate = alpha-D-ribose 1-phosphate + hypoxanthine</text>
        <dbReference type="Rhea" id="RHEA:27646"/>
        <dbReference type="ChEBI" id="CHEBI:17368"/>
        <dbReference type="ChEBI" id="CHEBI:17596"/>
        <dbReference type="ChEBI" id="CHEBI:43474"/>
        <dbReference type="ChEBI" id="CHEBI:57720"/>
        <dbReference type="EC" id="2.4.2.1"/>
    </reaction>
    <physiologicalReaction direction="left-to-right" evidence="1">
        <dbReference type="Rhea" id="RHEA:27647"/>
    </physiologicalReaction>
</comment>
<keyword evidence="4" id="KW-0479">Metal-binding</keyword>
<keyword evidence="6" id="KW-0862">Zinc</keyword>
<protein>
    <recommendedName>
        <fullName evidence="10">Purine nucleoside phosphorylase</fullName>
    </recommendedName>
</protein>
<dbReference type="SUPFAM" id="SSF64438">
    <property type="entry name" value="CNF1/YfiH-like putative cysteine hydrolases"/>
    <property type="match status" value="1"/>
</dbReference>
<organism evidence="11 12">
    <name type="scientific">Candidatus Gottesmanbacteria bacterium RBG_16_37_8</name>
    <dbReference type="NCBI Taxonomy" id="1798371"/>
    <lineage>
        <taxon>Bacteria</taxon>
        <taxon>Candidatus Gottesmaniibacteriota</taxon>
    </lineage>
</organism>
<comment type="catalytic activity">
    <reaction evidence="9">
        <text>S-methyl-5'-thioadenosine + phosphate = 5-(methylsulfanyl)-alpha-D-ribose 1-phosphate + adenine</text>
        <dbReference type="Rhea" id="RHEA:11852"/>
        <dbReference type="ChEBI" id="CHEBI:16708"/>
        <dbReference type="ChEBI" id="CHEBI:17509"/>
        <dbReference type="ChEBI" id="CHEBI:43474"/>
        <dbReference type="ChEBI" id="CHEBI:58533"/>
        <dbReference type="EC" id="2.4.2.28"/>
    </reaction>
    <physiologicalReaction direction="left-to-right" evidence="9">
        <dbReference type="Rhea" id="RHEA:11853"/>
    </physiologicalReaction>
</comment>
<evidence type="ECO:0000256" key="9">
    <source>
        <dbReference type="ARBA" id="ARBA00049893"/>
    </source>
</evidence>
<dbReference type="CDD" id="cd16833">
    <property type="entry name" value="YfiH"/>
    <property type="match status" value="1"/>
</dbReference>
<evidence type="ECO:0000256" key="6">
    <source>
        <dbReference type="ARBA" id="ARBA00022833"/>
    </source>
</evidence>
<keyword evidence="5" id="KW-0378">Hydrolase</keyword>